<evidence type="ECO:0000313" key="1">
    <source>
        <dbReference type="EMBL" id="ADN35630.1"/>
    </source>
</evidence>
<dbReference type="GeneID" id="9743317"/>
<dbReference type="HOGENOM" id="CLU_1912367_0_0_2"/>
<keyword evidence="2" id="KW-1185">Reference proteome</keyword>
<gene>
    <name evidence="1" type="ordered locus">Mpet_0859</name>
</gene>
<organism evidence="1 2">
    <name type="scientific">Methanolacinia petrolearia (strain DSM 11571 / OCM 486 / SEBR 4847)</name>
    <name type="common">Methanoplanus petrolearius</name>
    <dbReference type="NCBI Taxonomy" id="679926"/>
    <lineage>
        <taxon>Archaea</taxon>
        <taxon>Methanobacteriati</taxon>
        <taxon>Methanobacteriota</taxon>
        <taxon>Stenosarchaea group</taxon>
        <taxon>Methanomicrobia</taxon>
        <taxon>Methanomicrobiales</taxon>
        <taxon>Methanomicrobiaceae</taxon>
        <taxon>Methanolacinia</taxon>
    </lineage>
</organism>
<dbReference type="KEGG" id="mpi:Mpet_0859"/>
<proteinExistence type="predicted"/>
<protein>
    <submittedName>
        <fullName evidence="1">Uncharacterized protein</fullName>
    </submittedName>
</protein>
<dbReference type="RefSeq" id="WP_013328808.1">
    <property type="nucleotide sequence ID" value="NC_014507.1"/>
</dbReference>
<evidence type="ECO:0000313" key="2">
    <source>
        <dbReference type="Proteomes" id="UP000006565"/>
    </source>
</evidence>
<dbReference type="AlphaFoldDB" id="E1RJB2"/>
<dbReference type="EMBL" id="CP002117">
    <property type="protein sequence ID" value="ADN35630.1"/>
    <property type="molecule type" value="Genomic_DNA"/>
</dbReference>
<reference evidence="1 2" key="1">
    <citation type="journal article" date="2010" name="Stand. Genomic Sci.">
        <title>Complete genome sequence of Methanoplanus petrolearius type strain (SEBR 4847).</title>
        <authorList>
            <person name="Brambilla E."/>
            <person name="Djao O.D."/>
            <person name="Daligault H."/>
            <person name="Lapidus A."/>
            <person name="Lucas S."/>
            <person name="Hammon N."/>
            <person name="Nolan M."/>
            <person name="Tice H."/>
            <person name="Cheng J.F."/>
            <person name="Han C."/>
            <person name="Tapia R."/>
            <person name="Goodwin L."/>
            <person name="Pitluck S."/>
            <person name="Liolios K."/>
            <person name="Ivanova N."/>
            <person name="Mavromatis K."/>
            <person name="Mikhailova N."/>
            <person name="Pati A."/>
            <person name="Chen A."/>
            <person name="Palaniappan K."/>
            <person name="Land M."/>
            <person name="Hauser L."/>
            <person name="Chang Y.J."/>
            <person name="Jeffries C.D."/>
            <person name="Rohde M."/>
            <person name="Spring S."/>
            <person name="Sikorski J."/>
            <person name="Goker M."/>
            <person name="Woyke T."/>
            <person name="Bristow J."/>
            <person name="Eisen J.A."/>
            <person name="Markowitz V."/>
            <person name="Hugenholtz P."/>
            <person name="Kyrpides N.C."/>
            <person name="Klenk H.P."/>
        </authorList>
    </citation>
    <scope>NUCLEOTIDE SEQUENCE [LARGE SCALE GENOMIC DNA]</scope>
    <source>
        <strain evidence="2">DSM 11571 / OCM 486 / SEBR 4847</strain>
    </source>
</reference>
<accession>E1RJB2</accession>
<sequence precursor="true">MRTFNFRKLGILLVLMLVGAMIIVGPASANSWAEKDGYKFRCGGTSASTTNYFGSATNLKCEEADYIGISLSIYDKYNHYVDGDGDHTTDDHAYLFNAYHSGKVDGGYVLASFDCYNPDGDYSNLKAYLHWN</sequence>
<name>E1RJB2_METP4</name>
<dbReference type="Proteomes" id="UP000006565">
    <property type="component" value="Chromosome"/>
</dbReference>